<dbReference type="PROSITE" id="PS51375">
    <property type="entry name" value="PPR"/>
    <property type="match status" value="3"/>
</dbReference>
<protein>
    <recommendedName>
        <fullName evidence="4">DYW domain-containing protein</fullName>
    </recommendedName>
</protein>
<dbReference type="FunFam" id="1.25.40.10:FF:000196">
    <property type="entry name" value="Pentatricopeptide repeat-containing protein At4g14850"/>
    <property type="match status" value="1"/>
</dbReference>
<dbReference type="PANTHER" id="PTHR47926">
    <property type="entry name" value="PENTATRICOPEPTIDE REPEAT-CONTAINING PROTEIN"/>
    <property type="match status" value="1"/>
</dbReference>
<dbReference type="Pfam" id="PF20431">
    <property type="entry name" value="E_motif"/>
    <property type="match status" value="1"/>
</dbReference>
<dbReference type="GO" id="GO:0008270">
    <property type="term" value="F:zinc ion binding"/>
    <property type="evidence" value="ECO:0007669"/>
    <property type="project" value="InterPro"/>
</dbReference>
<keyword evidence="6" id="KW-1185">Reference proteome</keyword>
<accession>A0AAD8LL79</accession>
<dbReference type="GO" id="GO:0009451">
    <property type="term" value="P:RNA modification"/>
    <property type="evidence" value="ECO:0007669"/>
    <property type="project" value="InterPro"/>
</dbReference>
<keyword evidence="2" id="KW-0677">Repeat</keyword>
<dbReference type="InterPro" id="IPR011990">
    <property type="entry name" value="TPR-like_helical_dom_sf"/>
</dbReference>
<feature type="repeat" description="PPR" evidence="3">
    <location>
        <begin position="347"/>
        <end position="377"/>
    </location>
</feature>
<dbReference type="Proteomes" id="UP001229421">
    <property type="component" value="Unassembled WGS sequence"/>
</dbReference>
<feature type="domain" description="DYW" evidence="4">
    <location>
        <begin position="593"/>
        <end position="685"/>
    </location>
</feature>
<dbReference type="Gene3D" id="1.25.40.10">
    <property type="entry name" value="Tetratricopeptide repeat domain"/>
    <property type="match status" value="4"/>
</dbReference>
<dbReference type="InterPro" id="IPR002885">
    <property type="entry name" value="PPR_rpt"/>
</dbReference>
<evidence type="ECO:0000313" key="6">
    <source>
        <dbReference type="Proteomes" id="UP001229421"/>
    </source>
</evidence>
<evidence type="ECO:0000313" key="5">
    <source>
        <dbReference type="EMBL" id="KAK1439480.1"/>
    </source>
</evidence>
<comment type="similarity">
    <text evidence="1">Belongs to the PPR family. PCMP-H subfamily.</text>
</comment>
<evidence type="ECO:0000259" key="4">
    <source>
        <dbReference type="Pfam" id="PF14432"/>
    </source>
</evidence>
<evidence type="ECO:0000256" key="3">
    <source>
        <dbReference type="PROSITE-ProRule" id="PRU00708"/>
    </source>
</evidence>
<dbReference type="Pfam" id="PF13041">
    <property type="entry name" value="PPR_2"/>
    <property type="match status" value="1"/>
</dbReference>
<reference evidence="5" key="1">
    <citation type="journal article" date="2023" name="bioRxiv">
        <title>Improved chromosome-level genome assembly for marigold (Tagetes erecta).</title>
        <authorList>
            <person name="Jiang F."/>
            <person name="Yuan L."/>
            <person name="Wang S."/>
            <person name="Wang H."/>
            <person name="Xu D."/>
            <person name="Wang A."/>
            <person name="Fan W."/>
        </authorList>
    </citation>
    <scope>NUCLEOTIDE SEQUENCE</scope>
    <source>
        <strain evidence="5">WSJ</strain>
        <tissue evidence="5">Leaf</tissue>
    </source>
</reference>
<gene>
    <name evidence="5" type="ORF">QVD17_05298</name>
</gene>
<dbReference type="GO" id="GO:0003723">
    <property type="term" value="F:RNA binding"/>
    <property type="evidence" value="ECO:0007669"/>
    <property type="project" value="InterPro"/>
</dbReference>
<dbReference type="FunFam" id="1.25.40.10:FF:001211">
    <property type="entry name" value="Pentatricopeptide repeat-containing protein"/>
    <property type="match status" value="1"/>
</dbReference>
<feature type="repeat" description="PPR" evidence="3">
    <location>
        <begin position="144"/>
        <end position="178"/>
    </location>
</feature>
<dbReference type="InterPro" id="IPR032867">
    <property type="entry name" value="DYW_dom"/>
</dbReference>
<dbReference type="EMBL" id="JAUHHV010000001">
    <property type="protein sequence ID" value="KAK1439480.1"/>
    <property type="molecule type" value="Genomic_DNA"/>
</dbReference>
<dbReference type="NCBIfam" id="TIGR00756">
    <property type="entry name" value="PPR"/>
    <property type="match status" value="3"/>
</dbReference>
<dbReference type="AlphaFoldDB" id="A0AAD8LL79"/>
<proteinExistence type="inferred from homology"/>
<dbReference type="PANTHER" id="PTHR47926:SF398">
    <property type="entry name" value="PENTATRICOPEPTIDE REPEAT-CONTAINING PROTEIN"/>
    <property type="match status" value="1"/>
</dbReference>
<dbReference type="Pfam" id="PF01535">
    <property type="entry name" value="PPR"/>
    <property type="match status" value="4"/>
</dbReference>
<comment type="caution">
    <text evidence="5">The sequence shown here is derived from an EMBL/GenBank/DDBJ whole genome shotgun (WGS) entry which is preliminary data.</text>
</comment>
<name>A0AAD8LL79_TARER</name>
<organism evidence="5 6">
    <name type="scientific">Tagetes erecta</name>
    <name type="common">African marigold</name>
    <dbReference type="NCBI Taxonomy" id="13708"/>
    <lineage>
        <taxon>Eukaryota</taxon>
        <taxon>Viridiplantae</taxon>
        <taxon>Streptophyta</taxon>
        <taxon>Embryophyta</taxon>
        <taxon>Tracheophyta</taxon>
        <taxon>Spermatophyta</taxon>
        <taxon>Magnoliopsida</taxon>
        <taxon>eudicotyledons</taxon>
        <taxon>Gunneridae</taxon>
        <taxon>Pentapetalae</taxon>
        <taxon>asterids</taxon>
        <taxon>campanulids</taxon>
        <taxon>Asterales</taxon>
        <taxon>Asteraceae</taxon>
        <taxon>Asteroideae</taxon>
        <taxon>Heliantheae alliance</taxon>
        <taxon>Tageteae</taxon>
        <taxon>Tagetes</taxon>
    </lineage>
</organism>
<evidence type="ECO:0000256" key="2">
    <source>
        <dbReference type="ARBA" id="ARBA00022737"/>
    </source>
</evidence>
<dbReference type="InterPro" id="IPR046848">
    <property type="entry name" value="E_motif"/>
</dbReference>
<dbReference type="Pfam" id="PF14432">
    <property type="entry name" value="DYW_deaminase"/>
    <property type="match status" value="1"/>
</dbReference>
<evidence type="ECO:0000256" key="1">
    <source>
        <dbReference type="ARBA" id="ARBA00006643"/>
    </source>
</evidence>
<sequence length="685" mass="76091">MASTTISTLASHLQTAITTRSTVSGRATHAMIIKTINFPFPPFITNHLINMYSKLNLHNSAQLIVSLIPPHHRSVVTWTSLIAGTVQNGHFYSAIAQFSNMHHDCILPNDFTFPCVFKACNSLRSPVIGKQVHAIAIKLGQIRDVFVGCSAFDMYCKIGLKEDACKVFDEMPEKNLATWNTYMSNAVYDGKICKAIDGFVKLKRVGGEFSSITFCVVLNGCCSDGFYMGFGKQVHGFVVRYGYEQNVSVANGLVDFYGKCRDVSSARVVFDDICNRNDVSWCSMVAAYEQNDEGEKACMLFLQAMRNSIEPKDFIVSSVISACSGIAGLEMGRLVHALSVKACIDVNVFVGSALVDMYAKCGNIEDCERMFDEMPERNLITWNALLSGYAHLGLADTALALFEEMKHGNVTPNYVTFVSILAACSRAGAVDVGLSIFESMRSRYGIEPGSEHYACVVDMLGRAGMVERAYELIKRMPFNPTVSIWGSLLGACKVHKNNKLGKIAADNLFQLDPQDSGNHIILSNMFAAAGRWEEANVVRMEMKQGGINKGAGCSWITIKNSVHTFQAKDTRHERNADIQAMLSKLKMEMKGAGYTADTSLALFDLEEEERESEVWHHSEKIALAFGLCVIPSGLPIRITKNLRICFDCHTAFKFIAGITNREIIVRDNNRFHRFTKYQCSCRDYW</sequence>
<feature type="repeat" description="PPR" evidence="3">
    <location>
        <begin position="378"/>
        <end position="412"/>
    </location>
</feature>
<dbReference type="InterPro" id="IPR046960">
    <property type="entry name" value="PPR_At4g14850-like_plant"/>
</dbReference>